<dbReference type="PROSITE" id="PS51371">
    <property type="entry name" value="CBS"/>
    <property type="match status" value="2"/>
</dbReference>
<dbReference type="SUPFAM" id="SSF54631">
    <property type="entry name" value="CBS-domain pair"/>
    <property type="match status" value="1"/>
</dbReference>
<dbReference type="Proteomes" id="UP000642488">
    <property type="component" value="Unassembled WGS sequence"/>
</dbReference>
<dbReference type="PANTHER" id="PTHR43080:SF2">
    <property type="entry name" value="CBS DOMAIN-CONTAINING PROTEIN"/>
    <property type="match status" value="1"/>
</dbReference>
<feature type="domain" description="CBS" evidence="3">
    <location>
        <begin position="17"/>
        <end position="73"/>
    </location>
</feature>
<dbReference type="Gene3D" id="3.10.580.10">
    <property type="entry name" value="CBS-domain"/>
    <property type="match status" value="1"/>
</dbReference>
<comment type="caution">
    <text evidence="4">The sequence shown here is derived from an EMBL/GenBank/DDBJ whole genome shotgun (WGS) entry which is preliminary data.</text>
</comment>
<dbReference type="AlphaFoldDB" id="A0A934I8Q9"/>
<dbReference type="SMART" id="SM00116">
    <property type="entry name" value="CBS"/>
    <property type="match status" value="2"/>
</dbReference>
<dbReference type="EMBL" id="JAEKPD010000007">
    <property type="protein sequence ID" value="MBJ3762534.1"/>
    <property type="molecule type" value="Genomic_DNA"/>
</dbReference>
<accession>A0A934I8Q9</accession>
<evidence type="ECO:0000256" key="2">
    <source>
        <dbReference type="PROSITE-ProRule" id="PRU00703"/>
    </source>
</evidence>
<name>A0A934I8Q9_9RHOB</name>
<evidence type="ECO:0000313" key="5">
    <source>
        <dbReference type="Proteomes" id="UP000642488"/>
    </source>
</evidence>
<keyword evidence="5" id="KW-1185">Reference proteome</keyword>
<gene>
    <name evidence="4" type="ORF">ILP92_07240</name>
</gene>
<evidence type="ECO:0000313" key="4">
    <source>
        <dbReference type="EMBL" id="MBJ3762534.1"/>
    </source>
</evidence>
<proteinExistence type="predicted"/>
<dbReference type="CDD" id="cd04622">
    <property type="entry name" value="CBS_pair_HRP1_like"/>
    <property type="match status" value="1"/>
</dbReference>
<evidence type="ECO:0000259" key="3">
    <source>
        <dbReference type="PROSITE" id="PS51371"/>
    </source>
</evidence>
<dbReference type="InterPro" id="IPR000644">
    <property type="entry name" value="CBS_dom"/>
</dbReference>
<evidence type="ECO:0000256" key="1">
    <source>
        <dbReference type="ARBA" id="ARBA00023122"/>
    </source>
</evidence>
<sequence length="161" mass="17207">MFLNQPESAGVQVRKVMSSPIISAAPDTTVRKASALMQEFAVGAIVVTERNRPVGIATDRDIIVRVIARGKDAGQAPLRDAMSPNPISCFADQDVSDAAAMMGNRQIKRVLVVDRSDRLVGLLSLGDIAENVSEVLAGQALGEISEARAPCRRSFPVRPPE</sequence>
<reference evidence="4" key="1">
    <citation type="submission" date="2020-12" db="EMBL/GenBank/DDBJ databases">
        <title>Bacterial taxonomy.</title>
        <authorList>
            <person name="Pan X."/>
        </authorList>
    </citation>
    <scope>NUCLEOTIDE SEQUENCE</scope>
    <source>
        <strain evidence="4">KCTC 52957</strain>
    </source>
</reference>
<dbReference type="RefSeq" id="WP_198915714.1">
    <property type="nucleotide sequence ID" value="NZ_JAEKPD010000007.1"/>
</dbReference>
<organism evidence="4 5">
    <name type="scientific">Palleronia pontilimi</name>
    <dbReference type="NCBI Taxonomy" id="1964209"/>
    <lineage>
        <taxon>Bacteria</taxon>
        <taxon>Pseudomonadati</taxon>
        <taxon>Pseudomonadota</taxon>
        <taxon>Alphaproteobacteria</taxon>
        <taxon>Rhodobacterales</taxon>
        <taxon>Roseobacteraceae</taxon>
        <taxon>Palleronia</taxon>
    </lineage>
</organism>
<dbReference type="InterPro" id="IPR051257">
    <property type="entry name" value="Diverse_CBS-Domain"/>
</dbReference>
<dbReference type="PANTHER" id="PTHR43080">
    <property type="entry name" value="CBS DOMAIN-CONTAINING PROTEIN CBSX3, MITOCHONDRIAL"/>
    <property type="match status" value="1"/>
</dbReference>
<protein>
    <submittedName>
        <fullName evidence="4">CBS domain-containing protein</fullName>
    </submittedName>
</protein>
<dbReference type="InterPro" id="IPR046342">
    <property type="entry name" value="CBS_dom_sf"/>
</dbReference>
<dbReference type="Pfam" id="PF00571">
    <property type="entry name" value="CBS"/>
    <property type="match status" value="2"/>
</dbReference>
<keyword evidence="1 2" id="KW-0129">CBS domain</keyword>
<feature type="domain" description="CBS" evidence="3">
    <location>
        <begin position="82"/>
        <end position="141"/>
    </location>
</feature>